<comment type="caution">
    <text evidence="2">The sequence shown here is derived from an EMBL/GenBank/DDBJ whole genome shotgun (WGS) entry which is preliminary data.</text>
</comment>
<dbReference type="EMBL" id="JACXVP010000006">
    <property type="protein sequence ID" value="KAG5599882.1"/>
    <property type="molecule type" value="Genomic_DNA"/>
</dbReference>
<keyword evidence="3" id="KW-1185">Reference proteome</keyword>
<sequence length="209" mass="23577">MAKTTTDGDNSPEDFPPLTMKGKAESFVTPQIQIPLNMLVCLNLNPLRLIYLLYPLNLSLIIQENLQYAIIGKLHITNQRSSEFEAYLDLTHHDGGLCHESNVDNNILCEGKGKVLTNENPLKWDLLFEPDVETIIEVAWISLQDLPPNFIARETIFSIKSVVGKPLTIDIKTKNQTRSSCARVKIEVALTAKLPQGYKSMRRMTLEDI</sequence>
<feature type="region of interest" description="Disordered" evidence="1">
    <location>
        <begin position="1"/>
        <end position="20"/>
    </location>
</feature>
<gene>
    <name evidence="2" type="ORF">H5410_031252</name>
</gene>
<protein>
    <recommendedName>
        <fullName evidence="4">DUF4283 domain-containing protein</fullName>
    </recommendedName>
</protein>
<accession>A0A9J5YHV0</accession>
<organism evidence="2 3">
    <name type="scientific">Solanum commersonii</name>
    <name type="common">Commerson's wild potato</name>
    <name type="synonym">Commerson's nightshade</name>
    <dbReference type="NCBI Taxonomy" id="4109"/>
    <lineage>
        <taxon>Eukaryota</taxon>
        <taxon>Viridiplantae</taxon>
        <taxon>Streptophyta</taxon>
        <taxon>Embryophyta</taxon>
        <taxon>Tracheophyta</taxon>
        <taxon>Spermatophyta</taxon>
        <taxon>Magnoliopsida</taxon>
        <taxon>eudicotyledons</taxon>
        <taxon>Gunneridae</taxon>
        <taxon>Pentapetalae</taxon>
        <taxon>asterids</taxon>
        <taxon>lamiids</taxon>
        <taxon>Solanales</taxon>
        <taxon>Solanaceae</taxon>
        <taxon>Solanoideae</taxon>
        <taxon>Solaneae</taxon>
        <taxon>Solanum</taxon>
    </lineage>
</organism>
<evidence type="ECO:0000313" key="3">
    <source>
        <dbReference type="Proteomes" id="UP000824120"/>
    </source>
</evidence>
<dbReference type="Proteomes" id="UP000824120">
    <property type="component" value="Chromosome 6"/>
</dbReference>
<evidence type="ECO:0000256" key="1">
    <source>
        <dbReference type="SAM" id="MobiDB-lite"/>
    </source>
</evidence>
<dbReference type="PANTHER" id="PTHR31286:SF179">
    <property type="entry name" value="RNASE H TYPE-1 DOMAIN-CONTAINING PROTEIN"/>
    <property type="match status" value="1"/>
</dbReference>
<name>A0A9J5YHV0_SOLCO</name>
<reference evidence="2 3" key="1">
    <citation type="submission" date="2020-09" db="EMBL/GenBank/DDBJ databases">
        <title>De no assembly of potato wild relative species, Solanum commersonii.</title>
        <authorList>
            <person name="Cho K."/>
        </authorList>
    </citation>
    <scope>NUCLEOTIDE SEQUENCE [LARGE SCALE GENOMIC DNA]</scope>
    <source>
        <strain evidence="2">LZ3.2</strain>
        <tissue evidence="2">Leaf</tissue>
    </source>
</reference>
<dbReference type="InterPro" id="IPR040256">
    <property type="entry name" value="At4g02000-like"/>
</dbReference>
<dbReference type="PANTHER" id="PTHR31286">
    <property type="entry name" value="GLYCINE-RICH CELL WALL STRUCTURAL PROTEIN 1.8-LIKE"/>
    <property type="match status" value="1"/>
</dbReference>
<evidence type="ECO:0008006" key="4">
    <source>
        <dbReference type="Google" id="ProtNLM"/>
    </source>
</evidence>
<dbReference type="AlphaFoldDB" id="A0A9J5YHV0"/>
<evidence type="ECO:0000313" key="2">
    <source>
        <dbReference type="EMBL" id="KAG5599882.1"/>
    </source>
</evidence>
<proteinExistence type="predicted"/>